<sequence length="105" mass="11481">MAPEVITMDKGAGYGRAADIWSIGCVVVEMAAGKPPWHECDNNWAIMFRVGDGGIPAIPETLSEEGQDFLYHCFLHDPRDRATASGLMDHSFVKVVIVTHSAYTT</sequence>
<dbReference type="FunFam" id="1.10.510.10:FF:001803">
    <property type="entry name" value="Predicted protein"/>
    <property type="match status" value="1"/>
</dbReference>
<dbReference type="HOGENOM" id="CLU_156185_1_0_1"/>
<evidence type="ECO:0000256" key="4">
    <source>
        <dbReference type="ARBA" id="ARBA00022777"/>
    </source>
</evidence>
<dbReference type="EMBL" id="DS469660">
    <property type="protein sequence ID" value="EDO36853.1"/>
    <property type="molecule type" value="Genomic_DNA"/>
</dbReference>
<reference evidence="7 8" key="1">
    <citation type="journal article" date="2007" name="Science">
        <title>Sea anemone genome reveals ancestral eumetazoan gene repertoire and genomic organization.</title>
        <authorList>
            <person name="Putnam N.H."/>
            <person name="Srivastava M."/>
            <person name="Hellsten U."/>
            <person name="Dirks B."/>
            <person name="Chapman J."/>
            <person name="Salamov A."/>
            <person name="Terry A."/>
            <person name="Shapiro H."/>
            <person name="Lindquist E."/>
            <person name="Kapitonov V.V."/>
            <person name="Jurka J."/>
            <person name="Genikhovich G."/>
            <person name="Grigoriev I.V."/>
            <person name="Lucas S.M."/>
            <person name="Steele R.E."/>
            <person name="Finnerty J.R."/>
            <person name="Technau U."/>
            <person name="Martindale M.Q."/>
            <person name="Rokhsar D.S."/>
        </authorList>
    </citation>
    <scope>NUCLEOTIDE SEQUENCE [LARGE SCALE GENOMIC DNA]</scope>
    <source>
        <strain evidence="8">CH2 X CH6</strain>
    </source>
</reference>
<keyword evidence="4" id="KW-0418">Kinase</keyword>
<dbReference type="KEGG" id="nve:5508320"/>
<dbReference type="OMA" id="AYQHERP"/>
<keyword evidence="3" id="KW-0547">Nucleotide-binding</keyword>
<dbReference type="GO" id="GO:0004674">
    <property type="term" value="F:protein serine/threonine kinase activity"/>
    <property type="evidence" value="ECO:0007669"/>
    <property type="project" value="UniProtKB-KW"/>
</dbReference>
<evidence type="ECO:0000256" key="5">
    <source>
        <dbReference type="ARBA" id="ARBA00022840"/>
    </source>
</evidence>
<name>A7SHJ2_NEMVE</name>
<dbReference type="eggNOG" id="KOG4645">
    <property type="taxonomic scope" value="Eukaryota"/>
</dbReference>
<evidence type="ECO:0000256" key="1">
    <source>
        <dbReference type="ARBA" id="ARBA00022527"/>
    </source>
</evidence>
<evidence type="ECO:0000313" key="7">
    <source>
        <dbReference type="EMBL" id="EDO36853.1"/>
    </source>
</evidence>
<feature type="domain" description="Protein kinase" evidence="6">
    <location>
        <begin position="1"/>
        <end position="93"/>
    </location>
</feature>
<protein>
    <recommendedName>
        <fullName evidence="6">Protein kinase domain-containing protein</fullName>
    </recommendedName>
</protein>
<keyword evidence="1" id="KW-0723">Serine/threonine-protein kinase</keyword>
<keyword evidence="2" id="KW-0808">Transferase</keyword>
<dbReference type="InterPro" id="IPR011009">
    <property type="entry name" value="Kinase-like_dom_sf"/>
</dbReference>
<accession>A7SHJ2</accession>
<dbReference type="PANTHER" id="PTHR11584:SF394">
    <property type="entry name" value="APOPTOTIC SIGNAL-REGULATING KINASE 1, ISOFORM C"/>
    <property type="match status" value="1"/>
</dbReference>
<dbReference type="PANTHER" id="PTHR11584">
    <property type="entry name" value="SERINE/THREONINE PROTEIN KINASE"/>
    <property type="match status" value="1"/>
</dbReference>
<dbReference type="InParanoid" id="A7SHJ2"/>
<dbReference type="PROSITE" id="PS50011">
    <property type="entry name" value="PROTEIN_KINASE_DOM"/>
    <property type="match status" value="1"/>
</dbReference>
<dbReference type="STRING" id="45351.A7SHJ2"/>
<evidence type="ECO:0000313" key="8">
    <source>
        <dbReference type="Proteomes" id="UP000001593"/>
    </source>
</evidence>
<evidence type="ECO:0000259" key="6">
    <source>
        <dbReference type="PROSITE" id="PS50011"/>
    </source>
</evidence>
<dbReference type="SUPFAM" id="SSF56112">
    <property type="entry name" value="Protein kinase-like (PK-like)"/>
    <property type="match status" value="1"/>
</dbReference>
<dbReference type="Pfam" id="PF00069">
    <property type="entry name" value="Pkinase"/>
    <property type="match status" value="1"/>
</dbReference>
<dbReference type="Proteomes" id="UP000001593">
    <property type="component" value="Unassembled WGS sequence"/>
</dbReference>
<keyword evidence="5" id="KW-0067">ATP-binding</keyword>
<evidence type="ECO:0000256" key="3">
    <source>
        <dbReference type="ARBA" id="ARBA00022741"/>
    </source>
</evidence>
<organism evidence="7 8">
    <name type="scientific">Nematostella vectensis</name>
    <name type="common">Starlet sea anemone</name>
    <dbReference type="NCBI Taxonomy" id="45351"/>
    <lineage>
        <taxon>Eukaryota</taxon>
        <taxon>Metazoa</taxon>
        <taxon>Cnidaria</taxon>
        <taxon>Anthozoa</taxon>
        <taxon>Hexacorallia</taxon>
        <taxon>Actiniaria</taxon>
        <taxon>Edwardsiidae</taxon>
        <taxon>Nematostella</taxon>
    </lineage>
</organism>
<gene>
    <name evidence="7" type="ORF">NEMVEDRAFT_v1g118591</name>
</gene>
<dbReference type="Gene3D" id="1.10.510.10">
    <property type="entry name" value="Transferase(Phosphotransferase) domain 1"/>
    <property type="match status" value="1"/>
</dbReference>
<dbReference type="PhylomeDB" id="A7SHJ2"/>
<dbReference type="AlphaFoldDB" id="A7SHJ2"/>
<keyword evidence="8" id="KW-1185">Reference proteome</keyword>
<dbReference type="GO" id="GO:0005524">
    <property type="term" value="F:ATP binding"/>
    <property type="evidence" value="ECO:0007669"/>
    <property type="project" value="UniProtKB-KW"/>
</dbReference>
<proteinExistence type="predicted"/>
<dbReference type="InterPro" id="IPR000719">
    <property type="entry name" value="Prot_kinase_dom"/>
</dbReference>
<evidence type="ECO:0000256" key="2">
    <source>
        <dbReference type="ARBA" id="ARBA00022679"/>
    </source>
</evidence>